<dbReference type="EMBL" id="BSPK01000026">
    <property type="protein sequence ID" value="GLS63724.1"/>
    <property type="molecule type" value="Genomic_DNA"/>
</dbReference>
<gene>
    <name evidence="2" type="ORF">GCM10007888_21050</name>
    <name evidence="1" type="ORF">MOX02_30240</name>
</gene>
<sequence>MIDIIKQLQERNPALGAYILVLRPDSRALADPEHLTLEAQTWMGIRTPGARLSRESVLLAPYPGGTPAERIVTVLAFKDAQHLAAFATAWTSDPEPEDEPASA</sequence>
<dbReference type="OrthoDB" id="8001442at2"/>
<organism evidence="1 3">
    <name type="scientific">Methylobacterium oxalidis</name>
    <dbReference type="NCBI Taxonomy" id="944322"/>
    <lineage>
        <taxon>Bacteria</taxon>
        <taxon>Pseudomonadati</taxon>
        <taxon>Pseudomonadota</taxon>
        <taxon>Alphaproteobacteria</taxon>
        <taxon>Hyphomicrobiales</taxon>
        <taxon>Methylobacteriaceae</taxon>
        <taxon>Methylobacterium</taxon>
    </lineage>
</organism>
<protein>
    <submittedName>
        <fullName evidence="1">Uncharacterized protein</fullName>
    </submittedName>
</protein>
<reference evidence="2" key="4">
    <citation type="submission" date="2023-01" db="EMBL/GenBank/DDBJ databases">
        <title>Draft genome sequence of Methylobacterium oxalidis strain NBRC 107715.</title>
        <authorList>
            <person name="Sun Q."/>
            <person name="Mori K."/>
        </authorList>
    </citation>
    <scope>NUCLEOTIDE SEQUENCE</scope>
    <source>
        <strain evidence="2">NBRC 107715</strain>
    </source>
</reference>
<evidence type="ECO:0000313" key="3">
    <source>
        <dbReference type="Proteomes" id="UP000321960"/>
    </source>
</evidence>
<dbReference type="AlphaFoldDB" id="A0A512J4U4"/>
<reference evidence="4" key="2">
    <citation type="journal article" date="2019" name="Int. J. Syst. Evol. Microbiol.">
        <title>The Global Catalogue of Microorganisms (GCM) 10K type strain sequencing project: providing services to taxonomists for standard genome sequencing and annotation.</title>
        <authorList>
            <consortium name="The Broad Institute Genomics Platform"/>
            <consortium name="The Broad Institute Genome Sequencing Center for Infectious Disease"/>
            <person name="Wu L."/>
            <person name="Ma J."/>
        </authorList>
    </citation>
    <scope>NUCLEOTIDE SEQUENCE [LARGE SCALE GENOMIC DNA]</scope>
    <source>
        <strain evidence="4">NBRC 107715</strain>
    </source>
</reference>
<evidence type="ECO:0000313" key="4">
    <source>
        <dbReference type="Proteomes" id="UP001156856"/>
    </source>
</evidence>
<dbReference type="EMBL" id="BJZU01000059">
    <property type="protein sequence ID" value="GEP04986.1"/>
    <property type="molecule type" value="Genomic_DNA"/>
</dbReference>
<accession>A0A512J4U4</accession>
<evidence type="ECO:0000313" key="2">
    <source>
        <dbReference type="EMBL" id="GLS63724.1"/>
    </source>
</evidence>
<evidence type="ECO:0000313" key="1">
    <source>
        <dbReference type="EMBL" id="GEP04986.1"/>
    </source>
</evidence>
<keyword evidence="4" id="KW-1185">Reference proteome</keyword>
<reference evidence="1 3" key="3">
    <citation type="submission" date="2019-07" db="EMBL/GenBank/DDBJ databases">
        <title>Whole genome shotgun sequence of Methylobacterium oxalidis NBRC 107715.</title>
        <authorList>
            <person name="Hosoyama A."/>
            <person name="Uohara A."/>
            <person name="Ohji S."/>
            <person name="Ichikawa N."/>
        </authorList>
    </citation>
    <scope>NUCLEOTIDE SEQUENCE [LARGE SCALE GENOMIC DNA]</scope>
    <source>
        <strain evidence="1 3">NBRC 107715</strain>
    </source>
</reference>
<dbReference type="Proteomes" id="UP000321960">
    <property type="component" value="Unassembled WGS sequence"/>
</dbReference>
<proteinExistence type="predicted"/>
<name>A0A512J4U4_9HYPH</name>
<comment type="caution">
    <text evidence="1">The sequence shown here is derived from an EMBL/GenBank/DDBJ whole genome shotgun (WGS) entry which is preliminary data.</text>
</comment>
<dbReference type="Proteomes" id="UP001156856">
    <property type="component" value="Unassembled WGS sequence"/>
</dbReference>
<dbReference type="RefSeq" id="WP_147026574.1">
    <property type="nucleotide sequence ID" value="NZ_BJZU01000059.1"/>
</dbReference>
<reference evidence="2" key="1">
    <citation type="journal article" date="2014" name="Int. J. Syst. Evol. Microbiol.">
        <title>Complete genome of a new Firmicutes species belonging to the dominant human colonic microbiota ('Ruminococcus bicirculans') reveals two chromosomes and a selective capacity to utilize plant glucans.</title>
        <authorList>
            <consortium name="NISC Comparative Sequencing Program"/>
            <person name="Wegmann U."/>
            <person name="Louis P."/>
            <person name="Goesmann A."/>
            <person name="Henrissat B."/>
            <person name="Duncan S.H."/>
            <person name="Flint H.J."/>
        </authorList>
    </citation>
    <scope>NUCLEOTIDE SEQUENCE</scope>
    <source>
        <strain evidence="2">NBRC 107715</strain>
    </source>
</reference>